<reference evidence="1 2" key="1">
    <citation type="submission" date="2017-11" db="EMBL/GenBank/DDBJ databases">
        <title>Genome sequence of Mesoplasma coleopterae BARC 779 (ATCC 49583).</title>
        <authorList>
            <person name="Lo W.-S."/>
            <person name="Kuo C.-H."/>
        </authorList>
    </citation>
    <scope>NUCLEOTIDE SEQUENCE [LARGE SCALE GENOMIC DNA]</scope>
    <source>
        <strain evidence="1 2">BARC 779</strain>
    </source>
</reference>
<dbReference type="AlphaFoldDB" id="A0A2K8P249"/>
<evidence type="ECO:0000313" key="2">
    <source>
        <dbReference type="Proteomes" id="UP000232221"/>
    </source>
</evidence>
<evidence type="ECO:0000313" key="1">
    <source>
        <dbReference type="EMBL" id="ATZ20834.1"/>
    </source>
</evidence>
<gene>
    <name evidence="1" type="ORF">MCOLE_v1c03200</name>
</gene>
<sequence>MSNRMNEKIEMSEQEIKYRDLKIQKYVIKDILQKVVKAGFDKTNLYFVSQEGEARQAYKFMMFTKKWVSSVIKDVELLPIKEKYKIKAIKKLIKLENFEIVKEKRLKTYEINQKFLDLVIQKLISKNKLISIRKLKKRLFILTDNRKKQYTNNLNVLNTINFKSAQDQKKKYQNLWDKELNEYLKEREIALTRLKDPKRYNFLNDYYKKDPKNTLLKDFKPDKEKYEIFKLFIKGEINV</sequence>
<dbReference type="EMBL" id="CP024968">
    <property type="protein sequence ID" value="ATZ20834.1"/>
    <property type="molecule type" value="Genomic_DNA"/>
</dbReference>
<protein>
    <submittedName>
        <fullName evidence="1">Uncharacterized protein</fullName>
    </submittedName>
</protein>
<dbReference type="OrthoDB" id="391979at2"/>
<name>A0A2K8P249_9MOLU</name>
<keyword evidence="2" id="KW-1185">Reference proteome</keyword>
<dbReference type="Proteomes" id="UP000232221">
    <property type="component" value="Chromosome"/>
</dbReference>
<dbReference type="KEGG" id="mcol:MCOLE_v1c03200"/>
<dbReference type="RefSeq" id="WP_100670889.1">
    <property type="nucleotide sequence ID" value="NZ_CP024968.1"/>
</dbReference>
<accession>A0A2K8P249</accession>
<proteinExistence type="predicted"/>
<organism evidence="1 2">
    <name type="scientific">Mesoplasma coleopterae</name>
    <dbReference type="NCBI Taxonomy" id="324078"/>
    <lineage>
        <taxon>Bacteria</taxon>
        <taxon>Bacillati</taxon>
        <taxon>Mycoplasmatota</taxon>
        <taxon>Mollicutes</taxon>
        <taxon>Entomoplasmatales</taxon>
        <taxon>Entomoplasmataceae</taxon>
        <taxon>Mesoplasma</taxon>
    </lineage>
</organism>